<accession>A0A9K3D3E6</accession>
<keyword evidence="3" id="KW-1185">Reference proteome</keyword>
<dbReference type="AlphaFoldDB" id="A0A9K3D3E6"/>
<name>A0A9K3D3E6_9EUKA</name>
<dbReference type="Proteomes" id="UP000265618">
    <property type="component" value="Unassembled WGS sequence"/>
</dbReference>
<sequence length="76" mass="8875">MEEITRQITVAQESHDELATYRDRRAKELTKLEGDRDTLRECIEGRKRQRRRTRSICFIGFGIGVTVVSSILRPLL</sequence>
<protein>
    <submittedName>
        <fullName evidence="2">Uncharacterized protein</fullName>
    </submittedName>
</protein>
<keyword evidence="1" id="KW-1133">Transmembrane helix</keyword>
<dbReference type="EMBL" id="BDIP01003124">
    <property type="protein sequence ID" value="GIQ87306.1"/>
    <property type="molecule type" value="Genomic_DNA"/>
</dbReference>
<keyword evidence="1" id="KW-0472">Membrane</keyword>
<feature type="transmembrane region" description="Helical" evidence="1">
    <location>
        <begin position="56"/>
        <end position="75"/>
    </location>
</feature>
<comment type="caution">
    <text evidence="2">The sequence shown here is derived from an EMBL/GenBank/DDBJ whole genome shotgun (WGS) entry which is preliminary data.</text>
</comment>
<organism evidence="2 3">
    <name type="scientific">Kipferlia bialata</name>
    <dbReference type="NCBI Taxonomy" id="797122"/>
    <lineage>
        <taxon>Eukaryota</taxon>
        <taxon>Metamonada</taxon>
        <taxon>Carpediemonas-like organisms</taxon>
        <taxon>Kipferlia</taxon>
    </lineage>
</organism>
<proteinExistence type="predicted"/>
<evidence type="ECO:0000313" key="3">
    <source>
        <dbReference type="Proteomes" id="UP000265618"/>
    </source>
</evidence>
<keyword evidence="1" id="KW-0812">Transmembrane</keyword>
<evidence type="ECO:0000256" key="1">
    <source>
        <dbReference type="SAM" id="Phobius"/>
    </source>
</evidence>
<reference evidence="2 3" key="1">
    <citation type="journal article" date="2018" name="PLoS ONE">
        <title>The draft genome of Kipferlia bialata reveals reductive genome evolution in fornicate parasites.</title>
        <authorList>
            <person name="Tanifuji G."/>
            <person name="Takabayashi S."/>
            <person name="Kume K."/>
            <person name="Takagi M."/>
            <person name="Nakayama T."/>
            <person name="Kamikawa R."/>
            <person name="Inagaki Y."/>
            <person name="Hashimoto T."/>
        </authorList>
    </citation>
    <scope>NUCLEOTIDE SEQUENCE [LARGE SCALE GENOMIC DNA]</scope>
    <source>
        <strain evidence="2">NY0173</strain>
    </source>
</reference>
<gene>
    <name evidence="2" type="ORF">KIPB_009317</name>
</gene>
<evidence type="ECO:0000313" key="2">
    <source>
        <dbReference type="EMBL" id="GIQ87306.1"/>
    </source>
</evidence>